<dbReference type="PANTHER" id="PTHR12714">
    <property type="entry name" value="PROTEIN-S ISOPRENYLCYSTEINE O-METHYLTRANSFERASE"/>
    <property type="match status" value="1"/>
</dbReference>
<feature type="transmembrane region" description="Helical" evidence="5">
    <location>
        <begin position="153"/>
        <end position="169"/>
    </location>
</feature>
<comment type="catalytic activity">
    <reaction evidence="5">
        <text>[protein]-C-terminal S-[(2E,6E)-farnesyl]-L-cysteine + S-adenosyl-L-methionine = [protein]-C-terminal S-[(2E,6E)-farnesyl]-L-cysteine methyl ester + S-adenosyl-L-homocysteine</text>
        <dbReference type="Rhea" id="RHEA:21672"/>
        <dbReference type="Rhea" id="RHEA-COMP:12125"/>
        <dbReference type="Rhea" id="RHEA-COMP:12126"/>
        <dbReference type="ChEBI" id="CHEBI:57856"/>
        <dbReference type="ChEBI" id="CHEBI:59789"/>
        <dbReference type="ChEBI" id="CHEBI:90510"/>
        <dbReference type="ChEBI" id="CHEBI:90511"/>
        <dbReference type="EC" id="2.1.1.100"/>
    </reaction>
</comment>
<dbReference type="EMBL" id="MU151382">
    <property type="protein sequence ID" value="KAF9444358.1"/>
    <property type="molecule type" value="Genomic_DNA"/>
</dbReference>
<keyword evidence="5" id="KW-0256">Endoplasmic reticulum</keyword>
<dbReference type="GO" id="GO:0032259">
    <property type="term" value="P:methylation"/>
    <property type="evidence" value="ECO:0007669"/>
    <property type="project" value="UniProtKB-KW"/>
</dbReference>
<keyword evidence="4 5" id="KW-0472">Membrane</keyword>
<accession>A0A9P5X4J0</accession>
<keyword evidence="5" id="KW-0489">Methyltransferase</keyword>
<organism evidence="6 7">
    <name type="scientific">Macrolepiota fuliginosa MF-IS2</name>
    <dbReference type="NCBI Taxonomy" id="1400762"/>
    <lineage>
        <taxon>Eukaryota</taxon>
        <taxon>Fungi</taxon>
        <taxon>Dikarya</taxon>
        <taxon>Basidiomycota</taxon>
        <taxon>Agaricomycotina</taxon>
        <taxon>Agaricomycetes</taxon>
        <taxon>Agaricomycetidae</taxon>
        <taxon>Agaricales</taxon>
        <taxon>Agaricineae</taxon>
        <taxon>Agaricaceae</taxon>
        <taxon>Macrolepiota</taxon>
    </lineage>
</organism>
<dbReference type="EC" id="2.1.1.100" evidence="5"/>
<dbReference type="Gene3D" id="1.20.120.1630">
    <property type="match status" value="1"/>
</dbReference>
<name>A0A9P5X4J0_9AGAR</name>
<dbReference type="AlphaFoldDB" id="A0A9P5X4J0"/>
<keyword evidence="2 5" id="KW-0812">Transmembrane</keyword>
<evidence type="ECO:0000256" key="4">
    <source>
        <dbReference type="ARBA" id="ARBA00023136"/>
    </source>
</evidence>
<dbReference type="GO" id="GO:0004671">
    <property type="term" value="F:protein C-terminal S-isoprenylcysteine carboxyl O-methyltransferase activity"/>
    <property type="evidence" value="ECO:0007669"/>
    <property type="project" value="UniProtKB-EC"/>
</dbReference>
<comment type="subcellular location">
    <subcellularLocation>
        <location evidence="5">Endoplasmic reticulum membrane</location>
        <topology evidence="5">Multi-pass membrane protein</topology>
    </subcellularLocation>
    <subcellularLocation>
        <location evidence="1">Membrane</location>
        <topology evidence="1">Multi-pass membrane protein</topology>
    </subcellularLocation>
</comment>
<dbReference type="InterPro" id="IPR007269">
    <property type="entry name" value="ICMT_MeTrfase"/>
</dbReference>
<evidence type="ECO:0000256" key="1">
    <source>
        <dbReference type="ARBA" id="ARBA00004141"/>
    </source>
</evidence>
<comment type="similarity">
    <text evidence="5">Belongs to the class VI-like SAM-binding methyltransferase superfamily. Isoprenylcysteine carboxyl methyltransferase family.</text>
</comment>
<dbReference type="Pfam" id="PF04140">
    <property type="entry name" value="ICMT"/>
    <property type="match status" value="1"/>
</dbReference>
<feature type="transmembrane region" description="Helical" evidence="5">
    <location>
        <begin position="189"/>
        <end position="208"/>
    </location>
</feature>
<evidence type="ECO:0000256" key="3">
    <source>
        <dbReference type="ARBA" id="ARBA00022989"/>
    </source>
</evidence>
<dbReference type="PANTHER" id="PTHR12714:SF9">
    <property type="entry name" value="PROTEIN-S-ISOPRENYLCYSTEINE O-METHYLTRANSFERASE"/>
    <property type="match status" value="1"/>
</dbReference>
<feature type="transmembrane region" description="Helical" evidence="5">
    <location>
        <begin position="43"/>
        <end position="66"/>
    </location>
</feature>
<evidence type="ECO:0000256" key="2">
    <source>
        <dbReference type="ARBA" id="ARBA00022692"/>
    </source>
</evidence>
<protein>
    <recommendedName>
        <fullName evidence="5">Protein-S-isoprenylcysteine O-methyltransferase</fullName>
        <ecNumber evidence="5">2.1.1.100</ecNumber>
    </recommendedName>
</protein>
<comment type="caution">
    <text evidence="5">Lacks conserved residue(s) required for the propagation of feature annotation.</text>
</comment>
<evidence type="ECO:0000256" key="5">
    <source>
        <dbReference type="RuleBase" id="RU362022"/>
    </source>
</evidence>
<keyword evidence="5" id="KW-0808">Transferase</keyword>
<comment type="caution">
    <text evidence="6">The sequence shown here is derived from an EMBL/GenBank/DDBJ whole genome shotgun (WGS) entry which is preliminary data.</text>
</comment>
<dbReference type="GO" id="GO:0005789">
    <property type="term" value="C:endoplasmic reticulum membrane"/>
    <property type="evidence" value="ECO:0007669"/>
    <property type="project" value="UniProtKB-SubCell"/>
</dbReference>
<proteinExistence type="inferred from homology"/>
<keyword evidence="5" id="KW-0949">S-adenosyl-L-methionine</keyword>
<gene>
    <name evidence="6" type="ORF">P691DRAFT_348749</name>
</gene>
<keyword evidence="7" id="KW-1185">Reference proteome</keyword>
<dbReference type="Proteomes" id="UP000807342">
    <property type="component" value="Unassembled WGS sequence"/>
</dbReference>
<sequence>MPVSRVALVLIQAFANQLACTPPNPTPSKGRYHTDELYILQIAPFIFKCHQIIFWLCATFEVLYFLQPYIPLPSPLTPTLTSALVCPSNPNQSSDPIHVTPSFITGIISVVLGSYVRLDCFRALGRMFTFDLTIHPEHTLITNRFYAYVRHPAYTGSLLLVGGLTLSHLTKGSWLTECGPLTSSGSALVVWALWWLWTICVGVSRAHAEDRQMRKLFKDEWDVYAANVPWWFFPGII</sequence>
<reference evidence="6" key="1">
    <citation type="submission" date="2020-11" db="EMBL/GenBank/DDBJ databases">
        <authorList>
            <consortium name="DOE Joint Genome Institute"/>
            <person name="Ahrendt S."/>
            <person name="Riley R."/>
            <person name="Andreopoulos W."/>
            <person name="Labutti K."/>
            <person name="Pangilinan J."/>
            <person name="Ruiz-Duenas F.J."/>
            <person name="Barrasa J.M."/>
            <person name="Sanchez-Garcia M."/>
            <person name="Camarero S."/>
            <person name="Miyauchi S."/>
            <person name="Serrano A."/>
            <person name="Linde D."/>
            <person name="Babiker R."/>
            <person name="Drula E."/>
            <person name="Ayuso-Fernandez I."/>
            <person name="Pacheco R."/>
            <person name="Padilla G."/>
            <person name="Ferreira P."/>
            <person name="Barriuso J."/>
            <person name="Kellner H."/>
            <person name="Castanera R."/>
            <person name="Alfaro M."/>
            <person name="Ramirez L."/>
            <person name="Pisabarro A.G."/>
            <person name="Kuo A."/>
            <person name="Tritt A."/>
            <person name="Lipzen A."/>
            <person name="He G."/>
            <person name="Yan M."/>
            <person name="Ng V."/>
            <person name="Cullen D."/>
            <person name="Martin F."/>
            <person name="Rosso M.-N."/>
            <person name="Henrissat B."/>
            <person name="Hibbett D."/>
            <person name="Martinez A.T."/>
            <person name="Grigoriev I.V."/>
        </authorList>
    </citation>
    <scope>NUCLEOTIDE SEQUENCE</scope>
    <source>
        <strain evidence="6">MF-IS2</strain>
    </source>
</reference>
<dbReference type="OrthoDB" id="422086at2759"/>
<evidence type="ECO:0000313" key="6">
    <source>
        <dbReference type="EMBL" id="KAF9444358.1"/>
    </source>
</evidence>
<keyword evidence="3 5" id="KW-1133">Transmembrane helix</keyword>
<evidence type="ECO:0000313" key="7">
    <source>
        <dbReference type="Proteomes" id="UP000807342"/>
    </source>
</evidence>